<keyword evidence="1" id="KW-0004">4Fe-4S</keyword>
<comment type="cofactor">
    <cofactor evidence="1">
        <name>[4Fe-4S] cluster</name>
        <dbReference type="ChEBI" id="CHEBI:49883"/>
    </cofactor>
</comment>
<dbReference type="InterPro" id="IPR001539">
    <property type="entry name" value="Peptidase_U32"/>
</dbReference>
<dbReference type="PANTHER" id="PTHR30217:SF11">
    <property type="entry name" value="UBIQUINONE BIOSYNTHESIS PROTEIN UBIV"/>
    <property type="match status" value="1"/>
</dbReference>
<keyword evidence="1" id="KW-0408">Iron</keyword>
<organism evidence="2 4">
    <name type="scientific">Iodobacter fluviatilis</name>
    <dbReference type="NCBI Taxonomy" id="537"/>
    <lineage>
        <taxon>Bacteria</taxon>
        <taxon>Pseudomonadati</taxon>
        <taxon>Pseudomonadota</taxon>
        <taxon>Betaproteobacteria</taxon>
        <taxon>Neisseriales</taxon>
        <taxon>Chitinibacteraceae</taxon>
        <taxon>Iodobacter</taxon>
    </lineage>
</organism>
<dbReference type="NCBIfam" id="NF011991">
    <property type="entry name" value="PRK15447.1"/>
    <property type="match status" value="1"/>
</dbReference>
<comment type="subunit">
    <text evidence="1">Forms a heterodimer with UbiU.</text>
</comment>
<evidence type="ECO:0000313" key="3">
    <source>
        <dbReference type="EMBL" id="TCU86174.1"/>
    </source>
</evidence>
<feature type="binding site" evidence="1">
    <location>
        <position position="39"/>
    </location>
    <ligand>
        <name>[4Fe-4S] cluster</name>
        <dbReference type="ChEBI" id="CHEBI:49883"/>
    </ligand>
</feature>
<evidence type="ECO:0000313" key="4">
    <source>
        <dbReference type="Proteomes" id="UP000255108"/>
    </source>
</evidence>
<dbReference type="InterPro" id="IPR051454">
    <property type="entry name" value="RNA/ubiquinone_mod_enzymes"/>
</dbReference>
<dbReference type="GO" id="GO:0046872">
    <property type="term" value="F:metal ion binding"/>
    <property type="evidence" value="ECO:0007669"/>
    <property type="project" value="UniProtKB-KW"/>
</dbReference>
<keyword evidence="2" id="KW-0378">Hydrolase</keyword>
<sequence>MKLSLGPILYYWPKQQVLDFYAGAATWPVDVIYLGEVVCSRRHELRSADWLEVAEQLRAAGKEVVISSQALLESASDLSSLKRLAEAGGCIEANDLGAVKVARDLGMRFVAGPHLNIYNGAALDWFAAQGAMRWLPSLESSQADIAAILAEKTSAIETEVFVHGHLPLAFSARCFTARYYGLSKDACEFRCLDHADGQLVSTREGQGFLRLNGIQTQSSACQSLYNELPKMAQMGIDYLRISPQSTGTAVLVAAYAEKCTYPEAVHDFSTAYPQGLVNGYWHGEAGIKECV</sequence>
<feature type="binding site" evidence="1">
    <location>
        <position position="174"/>
    </location>
    <ligand>
        <name>[4Fe-4S] cluster</name>
        <dbReference type="ChEBI" id="CHEBI:49883"/>
    </ligand>
</feature>
<evidence type="ECO:0000313" key="2">
    <source>
        <dbReference type="EMBL" id="STR44585.1"/>
    </source>
</evidence>
<protein>
    <recommendedName>
        <fullName evidence="1">Ubiquinone biosynthesis protein UbiV</fullName>
    </recommendedName>
</protein>
<comment type="pathway">
    <text evidence="1">Cofactor biosynthesis; ubiquinone biosynthesis.</text>
</comment>
<gene>
    <name evidence="1" type="primary">ubiV</name>
    <name evidence="3" type="ORF">EV682_10658</name>
    <name evidence="2" type="ORF">NCTC11159_03124</name>
</gene>
<dbReference type="HAMAP" id="MF_02233">
    <property type="entry name" value="UbiV"/>
    <property type="match status" value="1"/>
</dbReference>
<keyword evidence="1" id="KW-0411">Iron-sulfur</keyword>
<dbReference type="UniPathway" id="UPA00232"/>
<evidence type="ECO:0000256" key="1">
    <source>
        <dbReference type="HAMAP-Rule" id="MF_02233"/>
    </source>
</evidence>
<dbReference type="GO" id="GO:0008233">
    <property type="term" value="F:peptidase activity"/>
    <property type="evidence" value="ECO:0007669"/>
    <property type="project" value="UniProtKB-KW"/>
</dbReference>
<comment type="function">
    <text evidence="1">Required for O(2)-independent ubiquinone (coenzyme Q) biosynthesis. Together with UbiU, is essential for the C6-hydroxylation reaction in the oxygen-independent ubiquinone biosynthesis pathway.</text>
</comment>
<keyword evidence="2" id="KW-0645">Protease</keyword>
<reference evidence="3 5" key="2">
    <citation type="submission" date="2019-03" db="EMBL/GenBank/DDBJ databases">
        <title>Genomic Encyclopedia of Type Strains, Phase IV (KMG-IV): sequencing the most valuable type-strain genomes for metagenomic binning, comparative biology and taxonomic classification.</title>
        <authorList>
            <person name="Goeker M."/>
        </authorList>
    </citation>
    <scope>NUCLEOTIDE SEQUENCE [LARGE SCALE GENOMIC DNA]</scope>
    <source>
        <strain evidence="3 5">DSM 3764</strain>
    </source>
</reference>
<name>A0A377ST90_9NEIS</name>
<dbReference type="OrthoDB" id="8523349at2"/>
<dbReference type="InterPro" id="IPR043693">
    <property type="entry name" value="UbiV"/>
</dbReference>
<dbReference type="Pfam" id="PF01136">
    <property type="entry name" value="Peptidase_U32"/>
    <property type="match status" value="1"/>
</dbReference>
<dbReference type="GO" id="GO:0006508">
    <property type="term" value="P:proteolysis"/>
    <property type="evidence" value="ECO:0007669"/>
    <property type="project" value="UniProtKB-KW"/>
</dbReference>
<feature type="binding site" evidence="1">
    <location>
        <position position="187"/>
    </location>
    <ligand>
        <name>[4Fe-4S] cluster</name>
        <dbReference type="ChEBI" id="CHEBI:49883"/>
    </ligand>
</feature>
<dbReference type="PANTHER" id="PTHR30217">
    <property type="entry name" value="PEPTIDASE U32 FAMILY"/>
    <property type="match status" value="1"/>
</dbReference>
<dbReference type="GO" id="GO:0006744">
    <property type="term" value="P:ubiquinone biosynthetic process"/>
    <property type="evidence" value="ECO:0007669"/>
    <property type="project" value="UniProtKB-UniRule"/>
</dbReference>
<accession>A0A377ST90</accession>
<reference evidence="2 4" key="1">
    <citation type="submission" date="2018-06" db="EMBL/GenBank/DDBJ databases">
        <authorList>
            <consortium name="Pathogen Informatics"/>
            <person name="Doyle S."/>
        </authorList>
    </citation>
    <scope>NUCLEOTIDE SEQUENCE [LARGE SCALE GENOMIC DNA]</scope>
    <source>
        <strain evidence="2 4">NCTC11159</strain>
    </source>
</reference>
<dbReference type="Proteomes" id="UP000295794">
    <property type="component" value="Unassembled WGS sequence"/>
</dbReference>
<dbReference type="Proteomes" id="UP000255108">
    <property type="component" value="Unassembled WGS sequence"/>
</dbReference>
<evidence type="ECO:0000313" key="5">
    <source>
        <dbReference type="Proteomes" id="UP000295794"/>
    </source>
</evidence>
<dbReference type="AlphaFoldDB" id="A0A377ST90"/>
<proteinExistence type="inferred from homology"/>
<keyword evidence="1" id="KW-0479">Metal-binding</keyword>
<dbReference type="GO" id="GO:0051539">
    <property type="term" value="F:4 iron, 4 sulfur cluster binding"/>
    <property type="evidence" value="ECO:0007669"/>
    <property type="project" value="UniProtKB-UniRule"/>
</dbReference>
<dbReference type="EMBL" id="UGHR01000003">
    <property type="protein sequence ID" value="STR44585.1"/>
    <property type="molecule type" value="Genomic_DNA"/>
</dbReference>
<feature type="binding site" evidence="1">
    <location>
        <position position="191"/>
    </location>
    <ligand>
        <name>[4Fe-4S] cluster</name>
        <dbReference type="ChEBI" id="CHEBI:49883"/>
    </ligand>
</feature>
<comment type="similarity">
    <text evidence="1">Belongs to the peptidase U32 family. UbiV subfamily.</text>
</comment>
<keyword evidence="5" id="KW-1185">Reference proteome</keyword>
<keyword evidence="1" id="KW-0831">Ubiquinone biosynthesis</keyword>
<dbReference type="EMBL" id="SMBT01000006">
    <property type="protein sequence ID" value="TCU86174.1"/>
    <property type="molecule type" value="Genomic_DNA"/>
</dbReference>
<dbReference type="RefSeq" id="WP_115228373.1">
    <property type="nucleotide sequence ID" value="NZ_CAWOLO010000006.1"/>
</dbReference>